<dbReference type="EMBL" id="JAAXKX010000021">
    <property type="protein sequence ID" value="NKN34136.1"/>
    <property type="molecule type" value="Genomic_DNA"/>
</dbReference>
<proteinExistence type="predicted"/>
<dbReference type="PANTHER" id="PTHR37530:SF1">
    <property type="entry name" value="OUTER MEMBRANE PROTEIN SLP"/>
    <property type="match status" value="1"/>
</dbReference>
<evidence type="ECO:0000313" key="1">
    <source>
        <dbReference type="EMBL" id="NKN34136.1"/>
    </source>
</evidence>
<dbReference type="Pfam" id="PF03843">
    <property type="entry name" value="Slp"/>
    <property type="match status" value="1"/>
</dbReference>
<reference evidence="1 2" key="1">
    <citation type="submission" date="2020-04" db="EMBL/GenBank/DDBJ databases">
        <title>Draft Whole-Genome sequence of Marichromatium bheemlicum DSM 18632, type strain.</title>
        <authorList>
            <person name="Kyndt J.A."/>
            <person name="Meyer T.E."/>
        </authorList>
    </citation>
    <scope>NUCLEOTIDE SEQUENCE [LARGE SCALE GENOMIC DNA]</scope>
    <source>
        <strain evidence="1 2">DSM 18632</strain>
    </source>
</reference>
<sequence>MRLGKYAGLLLGSLLLQGCAGTPEYCHHPVGAATLAPQTARASDQGAVVSWGGVLLSTRNLATTTELMVEAHPLDDCGRPRTAQPGRGHFLIRQPGFLDPVDYRPGRALTATGRVALRPGDPPRLDEASLQLWPTPEAAHTARVPLTRPWISIGIGSGGIHGVGGGIGIGF</sequence>
<accession>A0ABX1IB68</accession>
<evidence type="ECO:0000313" key="2">
    <source>
        <dbReference type="Proteomes" id="UP000740754"/>
    </source>
</evidence>
<dbReference type="InterPro" id="IPR004658">
    <property type="entry name" value="OMP_Slp"/>
</dbReference>
<keyword evidence="2" id="KW-1185">Reference proteome</keyword>
<name>A0ABX1IB68_9GAMM</name>
<protein>
    <recommendedName>
        <fullName evidence="3">Outer membrane lipoprotein</fullName>
    </recommendedName>
</protein>
<dbReference type="PROSITE" id="PS51257">
    <property type="entry name" value="PROKAR_LIPOPROTEIN"/>
    <property type="match status" value="1"/>
</dbReference>
<dbReference type="RefSeq" id="WP_168670387.1">
    <property type="nucleotide sequence ID" value="NZ_JAAXKX010000021.1"/>
</dbReference>
<gene>
    <name evidence="1" type="ORF">HF203_12985</name>
</gene>
<dbReference type="Proteomes" id="UP000740754">
    <property type="component" value="Unassembled WGS sequence"/>
</dbReference>
<organism evidence="1 2">
    <name type="scientific">Marichromatium bheemlicum</name>
    <dbReference type="NCBI Taxonomy" id="365339"/>
    <lineage>
        <taxon>Bacteria</taxon>
        <taxon>Pseudomonadati</taxon>
        <taxon>Pseudomonadota</taxon>
        <taxon>Gammaproteobacteria</taxon>
        <taxon>Chromatiales</taxon>
        <taxon>Chromatiaceae</taxon>
        <taxon>Marichromatium</taxon>
    </lineage>
</organism>
<comment type="caution">
    <text evidence="1">The sequence shown here is derived from an EMBL/GenBank/DDBJ whole genome shotgun (WGS) entry which is preliminary data.</text>
</comment>
<dbReference type="PANTHER" id="PTHR37530">
    <property type="entry name" value="OUTER MEMBRANE PROTEIN SLP"/>
    <property type="match status" value="1"/>
</dbReference>
<evidence type="ECO:0008006" key="3">
    <source>
        <dbReference type="Google" id="ProtNLM"/>
    </source>
</evidence>